<proteinExistence type="inferred from homology"/>
<evidence type="ECO:0000259" key="4">
    <source>
        <dbReference type="Pfam" id="PF01965"/>
    </source>
</evidence>
<dbReference type="CDD" id="cd03135">
    <property type="entry name" value="GATase1_DJ-1"/>
    <property type="match status" value="2"/>
</dbReference>
<feature type="domain" description="DJ-1/PfpI" evidence="4">
    <location>
        <begin position="122"/>
        <end position="286"/>
    </location>
</feature>
<evidence type="ECO:0000256" key="2">
    <source>
        <dbReference type="ARBA" id="ARBA00022737"/>
    </source>
</evidence>
<reference evidence="5" key="2">
    <citation type="journal article" date="2024" name="Plant">
        <title>Genomic evolution and insights into agronomic trait innovations of Sesamum species.</title>
        <authorList>
            <person name="Miao H."/>
            <person name="Wang L."/>
            <person name="Qu L."/>
            <person name="Liu H."/>
            <person name="Sun Y."/>
            <person name="Le M."/>
            <person name="Wang Q."/>
            <person name="Wei S."/>
            <person name="Zheng Y."/>
            <person name="Lin W."/>
            <person name="Duan Y."/>
            <person name="Cao H."/>
            <person name="Xiong S."/>
            <person name="Wang X."/>
            <person name="Wei L."/>
            <person name="Li C."/>
            <person name="Ma Q."/>
            <person name="Ju M."/>
            <person name="Zhao R."/>
            <person name="Li G."/>
            <person name="Mu C."/>
            <person name="Tian Q."/>
            <person name="Mei H."/>
            <person name="Zhang T."/>
            <person name="Gao T."/>
            <person name="Zhang H."/>
        </authorList>
    </citation>
    <scope>NUCLEOTIDE SEQUENCE</scope>
    <source>
        <strain evidence="5">KEN8</strain>
    </source>
</reference>
<evidence type="ECO:0000313" key="5">
    <source>
        <dbReference type="EMBL" id="KAL0376096.1"/>
    </source>
</evidence>
<accession>A0AAW2R846</accession>
<feature type="domain" description="DJ-1/PfpI" evidence="4">
    <location>
        <begin position="327"/>
        <end position="485"/>
    </location>
</feature>
<dbReference type="GO" id="GO:0005737">
    <property type="term" value="C:cytoplasm"/>
    <property type="evidence" value="ECO:0007669"/>
    <property type="project" value="UniProtKB-ARBA"/>
</dbReference>
<dbReference type="InterPro" id="IPR002818">
    <property type="entry name" value="DJ-1/PfpI"/>
</dbReference>
<organism evidence="5">
    <name type="scientific">Sesamum calycinum</name>
    <dbReference type="NCBI Taxonomy" id="2727403"/>
    <lineage>
        <taxon>Eukaryota</taxon>
        <taxon>Viridiplantae</taxon>
        <taxon>Streptophyta</taxon>
        <taxon>Embryophyta</taxon>
        <taxon>Tracheophyta</taxon>
        <taxon>Spermatophyta</taxon>
        <taxon>Magnoliopsida</taxon>
        <taxon>eudicotyledons</taxon>
        <taxon>Gunneridae</taxon>
        <taxon>Pentapetalae</taxon>
        <taxon>asterids</taxon>
        <taxon>lamiids</taxon>
        <taxon>Lamiales</taxon>
        <taxon>Pedaliaceae</taxon>
        <taxon>Sesamum</taxon>
    </lineage>
</organism>
<comment type="similarity">
    <text evidence="1">Belongs to the peptidase C56 family.</text>
</comment>
<dbReference type="InterPro" id="IPR050325">
    <property type="entry name" value="Prot/Nucl_acid_deglycase"/>
</dbReference>
<reference evidence="5" key="1">
    <citation type="submission" date="2020-06" db="EMBL/GenBank/DDBJ databases">
        <authorList>
            <person name="Li T."/>
            <person name="Hu X."/>
            <person name="Zhang T."/>
            <person name="Song X."/>
            <person name="Zhang H."/>
            <person name="Dai N."/>
            <person name="Sheng W."/>
            <person name="Hou X."/>
            <person name="Wei L."/>
        </authorList>
    </citation>
    <scope>NUCLEOTIDE SEQUENCE</scope>
    <source>
        <strain evidence="5">KEN8</strain>
        <tissue evidence="5">Leaf</tissue>
    </source>
</reference>
<gene>
    <name evidence="5" type="ORF">Scaly_0727200</name>
</gene>
<dbReference type="SUPFAM" id="SSF52317">
    <property type="entry name" value="Class I glutamine amidotransferase-like"/>
    <property type="match status" value="2"/>
</dbReference>
<dbReference type="InterPro" id="IPR006287">
    <property type="entry name" value="DJ-1"/>
</dbReference>
<dbReference type="FunFam" id="3.40.50.880:FF:000015">
    <property type="entry name" value="Protein DJ-1 homolog C"/>
    <property type="match status" value="2"/>
</dbReference>
<feature type="region of interest" description="Disordered" evidence="3">
    <location>
        <begin position="1"/>
        <end position="40"/>
    </location>
</feature>
<evidence type="ECO:0000256" key="3">
    <source>
        <dbReference type="SAM" id="MobiDB-lite"/>
    </source>
</evidence>
<keyword evidence="2" id="KW-0677">Repeat</keyword>
<evidence type="ECO:0000256" key="1">
    <source>
        <dbReference type="ARBA" id="ARBA00008542"/>
    </source>
</evidence>
<protein>
    <submittedName>
        <fullName evidence="5">Protein DJ-1C</fullName>
    </submittedName>
</protein>
<dbReference type="PANTHER" id="PTHR48094">
    <property type="entry name" value="PROTEIN/NUCLEIC ACID DEGLYCASE DJ-1-RELATED"/>
    <property type="match status" value="1"/>
</dbReference>
<sequence length="512" mass="54851">MERGGKNRVFNGGDLITAQKGQKGEKNEELTPGGTRTHNRLIRSQTPYPLGHGRCFVPASKTPPAISATFRFSTLAVAGATQNCKTQTKPTPKRRSAKPTKNVPPIPILTPTKPASSSVPQKKVLVPIGFGTEEMEAVIMIDVLRRAGANVTVASVEEQLEVEASGGTRLVADAFISACSNETFDLVALPGGMPGSTRLRDCEILQNITKRQADAKRLYAAICAAPAVTLLPWGLLRRKQTTCHPAFMDKLPTFWAVKSNLQVSGELTTSRGPGTSFEFAVSLVEQLFGESVAKEICDSMLLNIADDNSRKEEFDEVSWSLGHAPEVLIPVANGSEEIEVVTIVDILRRAKANVTVASVEKSLQILASSGTKIIADKTISDAVDSVYDLIVLPGGALGSERLHKSKILKTLLKEQQSAGRMFGAICSSPAILHKQGLLKGKQATAHPSIINKLNSAVNTARVVIDGKLITGKGLATATDFALAIFRKSKAFWSAEKLQLERSIQLSGESPSP</sequence>
<dbReference type="InterPro" id="IPR029062">
    <property type="entry name" value="Class_I_gatase-like"/>
</dbReference>
<name>A0AAW2R846_9LAMI</name>
<dbReference type="GO" id="GO:1903189">
    <property type="term" value="P:glyoxal metabolic process"/>
    <property type="evidence" value="ECO:0007669"/>
    <property type="project" value="TreeGrafter"/>
</dbReference>
<dbReference type="NCBIfam" id="TIGR01383">
    <property type="entry name" value="not_thiJ"/>
    <property type="match status" value="2"/>
</dbReference>
<dbReference type="Pfam" id="PF01965">
    <property type="entry name" value="DJ-1_PfpI"/>
    <property type="match status" value="2"/>
</dbReference>
<dbReference type="Gene3D" id="3.40.50.880">
    <property type="match status" value="2"/>
</dbReference>
<dbReference type="EMBL" id="JACGWM010000004">
    <property type="protein sequence ID" value="KAL0376096.1"/>
    <property type="molecule type" value="Genomic_DNA"/>
</dbReference>
<dbReference type="AlphaFoldDB" id="A0AAW2R846"/>
<dbReference type="PANTHER" id="PTHR48094:SF7">
    <property type="entry name" value="PROTEIN DJ-1 HOMOLOG C"/>
    <property type="match status" value="1"/>
</dbReference>
<feature type="region of interest" description="Disordered" evidence="3">
    <location>
        <begin position="83"/>
        <end position="115"/>
    </location>
</feature>
<comment type="caution">
    <text evidence="5">The sequence shown here is derived from an EMBL/GenBank/DDBJ whole genome shotgun (WGS) entry which is preliminary data.</text>
</comment>